<evidence type="ECO:0000256" key="1">
    <source>
        <dbReference type="ARBA" id="ARBA00029457"/>
    </source>
</evidence>
<dbReference type="PANTHER" id="PTHR31493">
    <property type="entry name" value="NAZO FAMILY MEMBER"/>
    <property type="match status" value="1"/>
</dbReference>
<dbReference type="PANTHER" id="PTHR31493:SF1">
    <property type="entry name" value="PROTEIN C19ORF12"/>
    <property type="match status" value="1"/>
</dbReference>
<evidence type="ECO:0000313" key="2">
    <source>
        <dbReference type="EMBL" id="CAD9946639.1"/>
    </source>
</evidence>
<dbReference type="Pfam" id="PF20721">
    <property type="entry name" value="C19orf12"/>
    <property type="match status" value="1"/>
</dbReference>
<dbReference type="InterPro" id="IPR033369">
    <property type="entry name" value="C19orf12"/>
</dbReference>
<reference evidence="2" key="1">
    <citation type="submission" date="2021-01" db="EMBL/GenBank/DDBJ databases">
        <authorList>
            <person name="Corre E."/>
            <person name="Pelletier E."/>
            <person name="Niang G."/>
            <person name="Scheremetjew M."/>
            <person name="Finn R."/>
            <person name="Kale V."/>
            <person name="Holt S."/>
            <person name="Cochrane G."/>
            <person name="Meng A."/>
            <person name="Brown T."/>
            <person name="Cohen L."/>
        </authorList>
    </citation>
    <scope>NUCLEOTIDE SEQUENCE</scope>
    <source>
        <strain evidence="2">CCMP125</strain>
    </source>
</reference>
<accession>A0A7S2Y3L1</accession>
<name>A0A7S2Y3L1_9STRA</name>
<dbReference type="EMBL" id="HBHT01005082">
    <property type="protein sequence ID" value="CAD9946639.1"/>
    <property type="molecule type" value="Transcribed_RNA"/>
</dbReference>
<proteinExistence type="inferred from homology"/>
<dbReference type="AlphaFoldDB" id="A0A7S2Y3L1"/>
<comment type="similarity">
    <text evidence="1">Belongs to the C19orf12 family.</text>
</comment>
<protein>
    <submittedName>
        <fullName evidence="2">Uncharacterized protein</fullName>
    </submittedName>
</protein>
<sequence length="168" mass="17853">MSSRNSSTGNNDSAAESSDAYHAELMDFLQESTDMRTAAKNSVKQGLWAGGGAMAGGMLMGPIGGMVGGVAGSLVGYYQSDDYDGVVQQLVKLPAARQSRLVRAVGKVLTDASSSTDNDFFESPQAFRNSLAEFAGRRDVREQIWRLCNEALNRDDSSATAPETVLTS</sequence>
<organism evidence="2">
    <name type="scientific">Entomoneis paludosa</name>
    <dbReference type="NCBI Taxonomy" id="265537"/>
    <lineage>
        <taxon>Eukaryota</taxon>
        <taxon>Sar</taxon>
        <taxon>Stramenopiles</taxon>
        <taxon>Ochrophyta</taxon>
        <taxon>Bacillariophyta</taxon>
        <taxon>Bacillariophyceae</taxon>
        <taxon>Bacillariophycidae</taxon>
        <taxon>Entomoneidaceae</taxon>
        <taxon>Entomoneis</taxon>
    </lineage>
</organism>
<gene>
    <name evidence="2" type="ORF">APAL1065_LOCUS3386</name>
</gene>